<proteinExistence type="predicted"/>
<reference evidence="3" key="1">
    <citation type="submission" date="2019-01" db="EMBL/GenBank/DDBJ databases">
        <authorList>
            <consortium name="Genoscope - CEA"/>
            <person name="William W."/>
        </authorList>
    </citation>
    <scope>NUCLEOTIDE SEQUENCE</scope>
    <source>
        <strain evidence="3">CR-1</strain>
    </source>
</reference>
<dbReference type="EMBL" id="CAACVI010000034">
    <property type="protein sequence ID" value="VEN74581.1"/>
    <property type="molecule type" value="Genomic_DNA"/>
</dbReference>
<feature type="chain" id="PRO_5019723494" description="Double Cache domain-containing protein" evidence="1">
    <location>
        <begin position="23"/>
        <end position="159"/>
    </location>
</feature>
<keyword evidence="1" id="KW-0732">Signal</keyword>
<evidence type="ECO:0000313" key="3">
    <source>
        <dbReference type="EMBL" id="VEN74581.1"/>
    </source>
</evidence>
<dbReference type="Pfam" id="PF08269">
    <property type="entry name" value="dCache_2"/>
    <property type="match status" value="1"/>
</dbReference>
<accession>A0A484HMQ3</accession>
<protein>
    <recommendedName>
        <fullName evidence="2">Double Cache domain-containing protein</fullName>
    </recommendedName>
</protein>
<dbReference type="AlphaFoldDB" id="A0A484HMQ3"/>
<feature type="domain" description="Double Cache" evidence="2">
    <location>
        <begin position="64"/>
        <end position="154"/>
    </location>
</feature>
<dbReference type="InterPro" id="IPR004010">
    <property type="entry name" value="Double_Cache_2"/>
</dbReference>
<gene>
    <name evidence="3" type="ORF">EPICR_40164</name>
</gene>
<evidence type="ECO:0000259" key="2">
    <source>
        <dbReference type="Pfam" id="PF08269"/>
    </source>
</evidence>
<feature type="signal peptide" evidence="1">
    <location>
        <begin position="1"/>
        <end position="22"/>
    </location>
</feature>
<dbReference type="CDD" id="cd18774">
    <property type="entry name" value="PDC2_HK_sensor"/>
    <property type="match status" value="1"/>
</dbReference>
<name>A0A484HMQ3_9BACT</name>
<sequence>MKKLIIAATASALLIFGTTAIAGKPATKDECVVKCHEAAALINSKGLKAAIEAIGDSSGPFVWKDSYVFLMNMDGKMLAHPIQPELTRHDHVLLITDPMDKALFVHFVNLARKVGHGWVEYMWPKPGRKTPSKKLTYIYKVPNQDVFVGAGVYVGGMMY</sequence>
<dbReference type="Gene3D" id="3.30.450.20">
    <property type="entry name" value="PAS domain"/>
    <property type="match status" value="1"/>
</dbReference>
<organism evidence="3">
    <name type="scientific">uncultured Desulfobacteraceae bacterium</name>
    <dbReference type="NCBI Taxonomy" id="218296"/>
    <lineage>
        <taxon>Bacteria</taxon>
        <taxon>Pseudomonadati</taxon>
        <taxon>Thermodesulfobacteriota</taxon>
        <taxon>Desulfobacteria</taxon>
        <taxon>Desulfobacterales</taxon>
        <taxon>Desulfobacteraceae</taxon>
        <taxon>environmental samples</taxon>
    </lineage>
</organism>
<evidence type="ECO:0000256" key="1">
    <source>
        <dbReference type="SAM" id="SignalP"/>
    </source>
</evidence>